<organism evidence="2">
    <name type="scientific">Streptantibioticus silvisoli</name>
    <dbReference type="NCBI Taxonomy" id="2705255"/>
    <lineage>
        <taxon>Bacteria</taxon>
        <taxon>Bacillati</taxon>
        <taxon>Actinomycetota</taxon>
        <taxon>Actinomycetes</taxon>
        <taxon>Kitasatosporales</taxon>
        <taxon>Streptomycetaceae</taxon>
        <taxon>Streptantibioticus</taxon>
    </lineage>
</organism>
<dbReference type="AlphaFoldDB" id="A0AA90H2K4"/>
<dbReference type="PANTHER" id="PTHR42831:SF1">
    <property type="entry name" value="FE-S PROTEIN MATURATION AUXILIARY FACTOR YITW"/>
    <property type="match status" value="1"/>
</dbReference>
<gene>
    <name evidence="2" type="ORF">POF50_016280</name>
</gene>
<dbReference type="InterPro" id="IPR034904">
    <property type="entry name" value="FSCA_dom_sf"/>
</dbReference>
<dbReference type="PANTHER" id="PTHR42831">
    <property type="entry name" value="FE-S PROTEIN MATURATION AUXILIARY FACTOR YITW"/>
    <property type="match status" value="1"/>
</dbReference>
<evidence type="ECO:0000259" key="1">
    <source>
        <dbReference type="Pfam" id="PF01883"/>
    </source>
</evidence>
<sequence length="132" mass="13937">MEDLVRAQLDLIIDPCAAAAGAPAGLVEMGLVRSLAVLDTPDGAAVRVTIGVTEPGCLMGAAFAAQAREHLEAMNGVSEVAVELDHHADWAPSDLAPAYRLRLEEVRAARRRPAAFFPEIPHRTPTPPEPAA</sequence>
<protein>
    <submittedName>
        <fullName evidence="2">Iron-sulfur cluster assembly protein</fullName>
    </submittedName>
</protein>
<feature type="domain" description="MIP18 family-like" evidence="1">
    <location>
        <begin position="22"/>
        <end position="82"/>
    </location>
</feature>
<dbReference type="InterPro" id="IPR002744">
    <property type="entry name" value="MIP18-like"/>
</dbReference>
<dbReference type="InterPro" id="IPR052339">
    <property type="entry name" value="Fe-S_Maturation_MIP18"/>
</dbReference>
<dbReference type="SUPFAM" id="SSF117916">
    <property type="entry name" value="Fe-S cluster assembly (FSCA) domain-like"/>
    <property type="match status" value="1"/>
</dbReference>
<evidence type="ECO:0000313" key="2">
    <source>
        <dbReference type="EMBL" id="MDI5970881.1"/>
    </source>
</evidence>
<name>A0AA90H2K4_9ACTN</name>
<dbReference type="Pfam" id="PF01883">
    <property type="entry name" value="FeS_assembly_P"/>
    <property type="match status" value="1"/>
</dbReference>
<accession>A0AA90H2K4</accession>
<comment type="caution">
    <text evidence="2">The sequence shown here is derived from an EMBL/GenBank/DDBJ whole genome shotgun (WGS) entry which is preliminary data.</text>
</comment>
<proteinExistence type="predicted"/>
<reference evidence="2" key="1">
    <citation type="submission" date="2023-05" db="EMBL/GenBank/DDBJ databases">
        <title>Streptantibioticus silvisoli sp. nov., acidotolerant actinomycetes 1 from pine litter.</title>
        <authorList>
            <person name="Swiecimska M."/>
            <person name="Golinska P."/>
            <person name="Sangal V."/>
            <person name="Wachnowicz B."/>
            <person name="Goodfellow M."/>
        </authorList>
    </citation>
    <scope>NUCLEOTIDE SEQUENCE</scope>
    <source>
        <strain evidence="2">SL13</strain>
    </source>
</reference>
<dbReference type="RefSeq" id="WP_271316662.1">
    <property type="nucleotide sequence ID" value="NZ_JABXJJ020000018.1"/>
</dbReference>
<dbReference type="Gene3D" id="3.30.300.130">
    <property type="entry name" value="Fe-S cluster assembly (FSCA)"/>
    <property type="match status" value="1"/>
</dbReference>
<dbReference type="EMBL" id="JABXJJ020000018">
    <property type="protein sequence ID" value="MDI5970881.1"/>
    <property type="molecule type" value="Genomic_DNA"/>
</dbReference>